<accession>A0A7U9XW50</accession>
<dbReference type="SUPFAM" id="SSF51905">
    <property type="entry name" value="FAD/NAD(P)-binding domain"/>
    <property type="match status" value="1"/>
</dbReference>
<keyword evidence="1" id="KW-0285">Flavoprotein</keyword>
<evidence type="ECO:0000259" key="3">
    <source>
        <dbReference type="Pfam" id="PF07992"/>
    </source>
</evidence>
<evidence type="ECO:0000313" key="4">
    <source>
        <dbReference type="EMBL" id="BCR35365.1"/>
    </source>
</evidence>
<protein>
    <submittedName>
        <fullName evidence="4">Thioredoxin reductase</fullName>
    </submittedName>
</protein>
<organism evidence="4 5">
    <name type="scientific">Mariniplasma anaerobium</name>
    <dbReference type="NCBI Taxonomy" id="2735436"/>
    <lineage>
        <taxon>Bacteria</taxon>
        <taxon>Bacillati</taxon>
        <taxon>Mycoplasmatota</taxon>
        <taxon>Mollicutes</taxon>
        <taxon>Acholeplasmatales</taxon>
        <taxon>Acholeplasmataceae</taxon>
        <taxon>Mariniplasma</taxon>
    </lineage>
</organism>
<sequence length="287" mass="31557">MKDVIIIGVGPAGISAAIYLKRAGMNPLVIGQDFGTLKSYPGKIENYYGFESPISGDTLIENGIKQAKNLKIDILMDSVISLDQVDDYFTVKTIKHKFSSKIIILATGKRRLSLSIPGFNQFKGKGISFCATCDGYFFRRKKIAIIGCGAYMLNELAYLSQINKDITVFTNGHELNQDVDFPVVNQKIVKFLGTNKLSHIETDDGKHYEVQGTFVAIGTPSSIDFATKLGVVIEDNNISVNQNYQTNIEGLFAIGDVIGGKLQIAKAVYDGMMVADNISQYIKKDKK</sequence>
<feature type="domain" description="FAD/NAD(P)-binding" evidence="3">
    <location>
        <begin position="2"/>
        <end position="268"/>
    </location>
</feature>
<dbReference type="Proteomes" id="UP000620133">
    <property type="component" value="Chromosome"/>
</dbReference>
<gene>
    <name evidence="4" type="ORF">MPAN_002580</name>
</gene>
<dbReference type="PANTHER" id="PTHR48105">
    <property type="entry name" value="THIOREDOXIN REDUCTASE 1-RELATED-RELATED"/>
    <property type="match status" value="1"/>
</dbReference>
<reference evidence="4" key="1">
    <citation type="submission" date="2021-01" db="EMBL/GenBank/DDBJ databases">
        <title>Draft genome sequence of Acholeplasmataceae bacterium strain Mahy22.</title>
        <authorList>
            <person name="Watanabe M."/>
            <person name="Kojima H."/>
            <person name="Fukui M."/>
        </authorList>
    </citation>
    <scope>NUCLEOTIDE SEQUENCE</scope>
    <source>
        <strain evidence="4">Mahy22</strain>
    </source>
</reference>
<dbReference type="Pfam" id="PF07992">
    <property type="entry name" value="Pyr_redox_2"/>
    <property type="match status" value="1"/>
</dbReference>
<dbReference type="PRINTS" id="PR00368">
    <property type="entry name" value="FADPNR"/>
</dbReference>
<name>A0A7U9XW50_9MOLU</name>
<dbReference type="InterPro" id="IPR050097">
    <property type="entry name" value="Ferredoxin-NADP_redctase_2"/>
</dbReference>
<evidence type="ECO:0000256" key="1">
    <source>
        <dbReference type="ARBA" id="ARBA00022630"/>
    </source>
</evidence>
<dbReference type="RefSeq" id="WP_176239717.1">
    <property type="nucleotide sequence ID" value="NZ_AP024412.1"/>
</dbReference>
<dbReference type="PRINTS" id="PR00469">
    <property type="entry name" value="PNDRDTASEII"/>
</dbReference>
<proteinExistence type="predicted"/>
<dbReference type="KEGG" id="manr:MPAN_002580"/>
<dbReference type="InterPro" id="IPR036188">
    <property type="entry name" value="FAD/NAD-bd_sf"/>
</dbReference>
<dbReference type="Gene3D" id="3.50.50.60">
    <property type="entry name" value="FAD/NAD(P)-binding domain"/>
    <property type="match status" value="2"/>
</dbReference>
<keyword evidence="5" id="KW-1185">Reference proteome</keyword>
<dbReference type="EMBL" id="AP024412">
    <property type="protein sequence ID" value="BCR35365.1"/>
    <property type="molecule type" value="Genomic_DNA"/>
</dbReference>
<dbReference type="InterPro" id="IPR023753">
    <property type="entry name" value="FAD/NAD-binding_dom"/>
</dbReference>
<evidence type="ECO:0000313" key="5">
    <source>
        <dbReference type="Proteomes" id="UP000620133"/>
    </source>
</evidence>
<dbReference type="AlphaFoldDB" id="A0A7U9XW50"/>
<evidence type="ECO:0000256" key="2">
    <source>
        <dbReference type="ARBA" id="ARBA00023002"/>
    </source>
</evidence>
<keyword evidence="2" id="KW-0560">Oxidoreductase</keyword>
<dbReference type="GO" id="GO:0016491">
    <property type="term" value="F:oxidoreductase activity"/>
    <property type="evidence" value="ECO:0007669"/>
    <property type="project" value="UniProtKB-KW"/>
</dbReference>